<dbReference type="RefSeq" id="WP_021706096.1">
    <property type="nucleotide sequence ID" value="NZ_BATJ01000011.1"/>
</dbReference>
<dbReference type="AlphaFoldDB" id="U3A355"/>
<proteinExistence type="predicted"/>
<feature type="DNA-binding region" description="OmpR/PhoB-type" evidence="3">
    <location>
        <begin position="126"/>
        <end position="227"/>
    </location>
</feature>
<dbReference type="InterPro" id="IPR036388">
    <property type="entry name" value="WH-like_DNA-bd_sf"/>
</dbReference>
<dbReference type="Gene3D" id="1.10.10.10">
    <property type="entry name" value="Winged helix-like DNA-binding domain superfamily/Winged helix DNA-binding domain"/>
    <property type="match status" value="1"/>
</dbReference>
<accession>U3A355</accession>
<name>U3A355_VIBPR</name>
<dbReference type="PROSITE" id="PS51755">
    <property type="entry name" value="OMPR_PHOB"/>
    <property type="match status" value="1"/>
</dbReference>
<dbReference type="InterPro" id="IPR001867">
    <property type="entry name" value="OmpR/PhoB-type_DNA-bd"/>
</dbReference>
<evidence type="ECO:0000259" key="4">
    <source>
        <dbReference type="PROSITE" id="PS50110"/>
    </source>
</evidence>
<keyword evidence="7" id="KW-1185">Reference proteome</keyword>
<dbReference type="SUPFAM" id="SSF52172">
    <property type="entry name" value="CheY-like"/>
    <property type="match status" value="1"/>
</dbReference>
<dbReference type="Pfam" id="PF00486">
    <property type="entry name" value="Trans_reg_C"/>
    <property type="match status" value="1"/>
</dbReference>
<evidence type="ECO:0000313" key="6">
    <source>
        <dbReference type="EMBL" id="GAD68125.1"/>
    </source>
</evidence>
<dbReference type="PROSITE" id="PS50110">
    <property type="entry name" value="RESPONSE_REGULATORY"/>
    <property type="match status" value="1"/>
</dbReference>
<dbReference type="Gene3D" id="6.10.250.690">
    <property type="match status" value="1"/>
</dbReference>
<dbReference type="InterPro" id="IPR016032">
    <property type="entry name" value="Sig_transdc_resp-reg_C-effctor"/>
</dbReference>
<keyword evidence="2" id="KW-0597">Phosphoprotein</keyword>
<dbReference type="Pfam" id="PF00072">
    <property type="entry name" value="Response_reg"/>
    <property type="match status" value="1"/>
</dbReference>
<feature type="modified residue" description="4-aspartylphosphate" evidence="2">
    <location>
        <position position="55"/>
    </location>
</feature>
<organism evidence="6 7">
    <name type="scientific">Vibrio proteolyticus NBRC 13287</name>
    <dbReference type="NCBI Taxonomy" id="1219065"/>
    <lineage>
        <taxon>Bacteria</taxon>
        <taxon>Pseudomonadati</taxon>
        <taxon>Pseudomonadota</taxon>
        <taxon>Gammaproteobacteria</taxon>
        <taxon>Vibrionales</taxon>
        <taxon>Vibrionaceae</taxon>
        <taxon>Vibrio</taxon>
    </lineage>
</organism>
<sequence length="231" mass="25664">MSDKLTVVIIEDEAAIAENLIHVLDMDGYHAEWFTTAGEGLAYLQHNPVALLVLDVGLPDGNGFELCKTIREFSAVPIIFLTARNDEIDRIVGLEIGADDYVTKPFSPREMLARIKLRIKSRVPASQAMSAALPVSQELSAQNFDYCVNGQMLGLTAAEFKILHKLINADSKVLSREQLMLAADMAPDAVYERNIDTHIKAIRSKLKPFNLAERICTKRGFGYFYQTTGES</sequence>
<evidence type="ECO:0000256" key="2">
    <source>
        <dbReference type="PROSITE-ProRule" id="PRU00169"/>
    </source>
</evidence>
<evidence type="ECO:0000256" key="1">
    <source>
        <dbReference type="ARBA" id="ARBA00023125"/>
    </source>
</evidence>
<evidence type="ECO:0000313" key="7">
    <source>
        <dbReference type="Proteomes" id="UP000016570"/>
    </source>
</evidence>
<dbReference type="Proteomes" id="UP000016570">
    <property type="component" value="Unassembled WGS sequence"/>
</dbReference>
<dbReference type="GO" id="GO:0006355">
    <property type="term" value="P:regulation of DNA-templated transcription"/>
    <property type="evidence" value="ECO:0007669"/>
    <property type="project" value="InterPro"/>
</dbReference>
<dbReference type="SUPFAM" id="SSF46894">
    <property type="entry name" value="C-terminal effector domain of the bipartite response regulators"/>
    <property type="match status" value="1"/>
</dbReference>
<dbReference type="Gene3D" id="3.40.50.2300">
    <property type="match status" value="1"/>
</dbReference>
<evidence type="ECO:0000256" key="3">
    <source>
        <dbReference type="PROSITE-ProRule" id="PRU01091"/>
    </source>
</evidence>
<dbReference type="SMART" id="SM00448">
    <property type="entry name" value="REC"/>
    <property type="match status" value="1"/>
</dbReference>
<dbReference type="InterPro" id="IPR011006">
    <property type="entry name" value="CheY-like_superfamily"/>
</dbReference>
<protein>
    <submittedName>
        <fullName evidence="6">Two-component response regulator CreB</fullName>
    </submittedName>
</protein>
<dbReference type="PANTHER" id="PTHR48111:SF6">
    <property type="entry name" value="TRANSCRIPTIONAL REGULATORY PROTEIN CREB"/>
    <property type="match status" value="1"/>
</dbReference>
<dbReference type="InterPro" id="IPR001789">
    <property type="entry name" value="Sig_transdc_resp-reg_receiver"/>
</dbReference>
<feature type="domain" description="Response regulatory" evidence="4">
    <location>
        <begin position="6"/>
        <end position="119"/>
    </location>
</feature>
<reference evidence="6 7" key="1">
    <citation type="submission" date="2013-09" db="EMBL/GenBank/DDBJ databases">
        <title>Whole genome shotgun sequence of Vibrio proteolyticus NBRC 13287.</title>
        <authorList>
            <person name="Isaki S."/>
            <person name="Hosoyama A."/>
            <person name="Numata M."/>
            <person name="Hashimoto M."/>
            <person name="Hosoyama Y."/>
            <person name="Tsuchikane K."/>
            <person name="Noguchi M."/>
            <person name="Hirakata S."/>
            <person name="Ichikawa N."/>
            <person name="Ohji S."/>
            <person name="Yamazoe A."/>
            <person name="Fujita N."/>
        </authorList>
    </citation>
    <scope>NUCLEOTIDE SEQUENCE [LARGE SCALE GENOMIC DNA]</scope>
    <source>
        <strain evidence="6 7">NBRC 13287</strain>
    </source>
</reference>
<dbReference type="SMART" id="SM00862">
    <property type="entry name" value="Trans_reg_C"/>
    <property type="match status" value="1"/>
</dbReference>
<dbReference type="GO" id="GO:0032993">
    <property type="term" value="C:protein-DNA complex"/>
    <property type="evidence" value="ECO:0007669"/>
    <property type="project" value="TreeGrafter"/>
</dbReference>
<dbReference type="GO" id="GO:0000156">
    <property type="term" value="F:phosphorelay response regulator activity"/>
    <property type="evidence" value="ECO:0007669"/>
    <property type="project" value="TreeGrafter"/>
</dbReference>
<dbReference type="STRING" id="1219065.VPR01S_11_01190"/>
<feature type="domain" description="OmpR/PhoB-type" evidence="5">
    <location>
        <begin position="126"/>
        <end position="227"/>
    </location>
</feature>
<comment type="caution">
    <text evidence="6">The sequence shown here is derived from an EMBL/GenBank/DDBJ whole genome shotgun (WGS) entry which is preliminary data.</text>
</comment>
<evidence type="ECO:0000259" key="5">
    <source>
        <dbReference type="PROSITE" id="PS51755"/>
    </source>
</evidence>
<dbReference type="GO" id="GO:0005829">
    <property type="term" value="C:cytosol"/>
    <property type="evidence" value="ECO:0007669"/>
    <property type="project" value="TreeGrafter"/>
</dbReference>
<keyword evidence="1 3" id="KW-0238">DNA-binding</keyword>
<dbReference type="EMBL" id="BATJ01000011">
    <property type="protein sequence ID" value="GAD68125.1"/>
    <property type="molecule type" value="Genomic_DNA"/>
</dbReference>
<dbReference type="CDD" id="cd17574">
    <property type="entry name" value="REC_OmpR"/>
    <property type="match status" value="1"/>
</dbReference>
<dbReference type="InterPro" id="IPR039420">
    <property type="entry name" value="WalR-like"/>
</dbReference>
<gene>
    <name evidence="6" type="primary">creB</name>
    <name evidence="6" type="ORF">VPR01S_11_01190</name>
</gene>
<dbReference type="eggNOG" id="COG0745">
    <property type="taxonomic scope" value="Bacteria"/>
</dbReference>
<dbReference type="PANTHER" id="PTHR48111">
    <property type="entry name" value="REGULATOR OF RPOS"/>
    <property type="match status" value="1"/>
</dbReference>
<dbReference type="GO" id="GO:0000976">
    <property type="term" value="F:transcription cis-regulatory region binding"/>
    <property type="evidence" value="ECO:0007669"/>
    <property type="project" value="TreeGrafter"/>
</dbReference>
<dbReference type="CDD" id="cd00383">
    <property type="entry name" value="trans_reg_C"/>
    <property type="match status" value="1"/>
</dbReference>